<comment type="caution">
    <text evidence="18">The sequence shown here is derived from an EMBL/GenBank/DDBJ whole genome shotgun (WGS) entry which is preliminary data.</text>
</comment>
<evidence type="ECO:0000256" key="12">
    <source>
        <dbReference type="ARBA" id="ARBA00023012"/>
    </source>
</evidence>
<sequence>MSQASNRGAQRAGARLAGPPPRIGTAVARFMLGSLAAIVVIVVGGFFALRQVAIDEAERDTRERVQAAGRVVEAAGLTDGVVRGDPAALRRLDDIVLGQVLTGSIVRVKLWSEDGTILYSDEPALIGRRFVLGEEEQELFDTGGAEAELSDLSQPENRYERPQGKLLEAHTTIRTPDGTQVLFEIYQQFSSISANGERLLRALAPPLLGGLLVLLLFQAPLAWSLARRLQRGHEEREALLASAVEASAQERRRIAADLHDGVVQDLAGVAFGLAPLAEEAHRRGDEQEATVLGDATARLRQGVRDLRTLLVEIHPPNLDAAGLEVALSDLLSPLAAAGVSTELEVAEEAAAVRGDGAVLLYRVAREAVRNAAAHADPGTVRIALTRPADGRVRLLVSDDGRGFDGAQRERGAADGHLGLTLLDELVAQAGGRLIVSSRPGAGTRVELELPA</sequence>
<comment type="function">
    <text evidence="14">Member of the two-component regulatory system NreB/NreC involved in the control of dissimilatory nitrate/nitrite reduction in response to oxygen. NreB functions as a direct oxygen sensor histidine kinase which is autophosphorylated, in the absence of oxygen, probably at the conserved histidine residue, and transfers its phosphate group probably to a conserved aspartate residue of NreC. NreB/NreC activates the expression of the nitrate (narGHJI) and nitrite (nir) reductase operons, as well as the putative nitrate transporter gene narT.</text>
</comment>
<keyword evidence="16" id="KW-1133">Transmembrane helix</keyword>
<dbReference type="SMART" id="SM00387">
    <property type="entry name" value="HATPase_c"/>
    <property type="match status" value="1"/>
</dbReference>
<evidence type="ECO:0000256" key="1">
    <source>
        <dbReference type="ARBA" id="ARBA00000085"/>
    </source>
</evidence>
<keyword evidence="8" id="KW-0808">Transferase</keyword>
<organism evidence="18 19">
    <name type="scientific">Conexibacter stalactiti</name>
    <dbReference type="NCBI Taxonomy" id="1940611"/>
    <lineage>
        <taxon>Bacteria</taxon>
        <taxon>Bacillati</taxon>
        <taxon>Actinomycetota</taxon>
        <taxon>Thermoleophilia</taxon>
        <taxon>Solirubrobacterales</taxon>
        <taxon>Conexibacteraceae</taxon>
        <taxon>Conexibacter</taxon>
    </lineage>
</organism>
<keyword evidence="16" id="KW-0472">Membrane</keyword>
<keyword evidence="13" id="KW-0411">Iron-sulfur</keyword>
<comment type="subcellular location">
    <subcellularLocation>
        <location evidence="3">Cytoplasm</location>
    </subcellularLocation>
</comment>
<dbReference type="SUPFAM" id="SSF55874">
    <property type="entry name" value="ATPase domain of HSP90 chaperone/DNA topoisomerase II/histidine kinase"/>
    <property type="match status" value="1"/>
</dbReference>
<evidence type="ECO:0000256" key="14">
    <source>
        <dbReference type="ARBA" id="ARBA00024827"/>
    </source>
</evidence>
<evidence type="ECO:0000313" key="19">
    <source>
        <dbReference type="Proteomes" id="UP001284601"/>
    </source>
</evidence>
<gene>
    <name evidence="18" type="ORF">R7226_28590</name>
</gene>
<keyword evidence="7" id="KW-0963">Cytoplasm</keyword>
<dbReference type="EC" id="2.7.13.3" evidence="4"/>
<dbReference type="PROSITE" id="PS50109">
    <property type="entry name" value="HIS_KIN"/>
    <property type="match status" value="1"/>
</dbReference>
<feature type="domain" description="Histidine kinase" evidence="17">
    <location>
        <begin position="360"/>
        <end position="451"/>
    </location>
</feature>
<evidence type="ECO:0000256" key="2">
    <source>
        <dbReference type="ARBA" id="ARBA00001966"/>
    </source>
</evidence>
<keyword evidence="9" id="KW-0479">Metal-binding</keyword>
<keyword evidence="19" id="KW-1185">Reference proteome</keyword>
<evidence type="ECO:0000256" key="10">
    <source>
        <dbReference type="ARBA" id="ARBA00022777"/>
    </source>
</evidence>
<dbReference type="CDD" id="cd16917">
    <property type="entry name" value="HATPase_UhpB-NarQ-NarX-like"/>
    <property type="match status" value="1"/>
</dbReference>
<keyword evidence="10 18" id="KW-0418">Kinase</keyword>
<evidence type="ECO:0000256" key="5">
    <source>
        <dbReference type="ARBA" id="ARBA00017322"/>
    </source>
</evidence>
<feature type="transmembrane region" description="Helical" evidence="16">
    <location>
        <begin position="26"/>
        <end position="49"/>
    </location>
</feature>
<dbReference type="GO" id="GO:0016301">
    <property type="term" value="F:kinase activity"/>
    <property type="evidence" value="ECO:0007669"/>
    <property type="project" value="UniProtKB-KW"/>
</dbReference>
<evidence type="ECO:0000256" key="8">
    <source>
        <dbReference type="ARBA" id="ARBA00022679"/>
    </source>
</evidence>
<feature type="transmembrane region" description="Helical" evidence="16">
    <location>
        <begin position="207"/>
        <end position="226"/>
    </location>
</feature>
<evidence type="ECO:0000259" key="17">
    <source>
        <dbReference type="PROSITE" id="PS50109"/>
    </source>
</evidence>
<dbReference type="InterPro" id="IPR004358">
    <property type="entry name" value="Sig_transdc_His_kin-like_C"/>
</dbReference>
<dbReference type="InterPro" id="IPR005467">
    <property type="entry name" value="His_kinase_dom"/>
</dbReference>
<dbReference type="InterPro" id="IPR011712">
    <property type="entry name" value="Sig_transdc_His_kin_sub3_dim/P"/>
</dbReference>
<keyword evidence="12" id="KW-0902">Two-component regulatory system</keyword>
<evidence type="ECO:0000313" key="18">
    <source>
        <dbReference type="EMBL" id="MDW5598351.1"/>
    </source>
</evidence>
<dbReference type="RefSeq" id="WP_318600877.1">
    <property type="nucleotide sequence ID" value="NZ_JAWSTH010000135.1"/>
</dbReference>
<evidence type="ECO:0000256" key="3">
    <source>
        <dbReference type="ARBA" id="ARBA00004496"/>
    </source>
</evidence>
<proteinExistence type="predicted"/>
<reference evidence="19" key="1">
    <citation type="submission" date="2023-07" db="EMBL/GenBank/DDBJ databases">
        <title>Conexibacter stalactiti sp. nov., isolated from stalactites in a lava cave and emended description of the genus Conexibacter.</title>
        <authorList>
            <person name="Lee S.D."/>
        </authorList>
    </citation>
    <scope>NUCLEOTIDE SEQUENCE [LARGE SCALE GENOMIC DNA]</scope>
    <source>
        <strain evidence="19">KCTC 39840</strain>
    </source>
</reference>
<dbReference type="Gene3D" id="1.20.5.1930">
    <property type="match status" value="1"/>
</dbReference>
<keyword evidence="11" id="KW-0408">Iron</keyword>
<dbReference type="InterPro" id="IPR050482">
    <property type="entry name" value="Sensor_HK_TwoCompSys"/>
</dbReference>
<comment type="catalytic activity">
    <reaction evidence="1">
        <text>ATP + protein L-histidine = ADP + protein N-phospho-L-histidine.</text>
        <dbReference type="EC" id="2.7.13.3"/>
    </reaction>
</comment>
<keyword evidence="16" id="KW-0812">Transmembrane</keyword>
<dbReference type="InterPro" id="IPR003594">
    <property type="entry name" value="HATPase_dom"/>
</dbReference>
<dbReference type="PRINTS" id="PR00344">
    <property type="entry name" value="BCTRLSENSOR"/>
</dbReference>
<dbReference type="PANTHER" id="PTHR24421">
    <property type="entry name" value="NITRATE/NITRITE SENSOR PROTEIN NARX-RELATED"/>
    <property type="match status" value="1"/>
</dbReference>
<evidence type="ECO:0000256" key="13">
    <source>
        <dbReference type="ARBA" id="ARBA00023014"/>
    </source>
</evidence>
<evidence type="ECO:0000256" key="7">
    <source>
        <dbReference type="ARBA" id="ARBA00022490"/>
    </source>
</evidence>
<evidence type="ECO:0000256" key="11">
    <source>
        <dbReference type="ARBA" id="ARBA00023004"/>
    </source>
</evidence>
<dbReference type="Proteomes" id="UP001284601">
    <property type="component" value="Unassembled WGS sequence"/>
</dbReference>
<dbReference type="Pfam" id="PF02518">
    <property type="entry name" value="HATPase_c"/>
    <property type="match status" value="1"/>
</dbReference>
<name>A0ABU4HYE6_9ACTN</name>
<dbReference type="Pfam" id="PF07730">
    <property type="entry name" value="HisKA_3"/>
    <property type="match status" value="1"/>
</dbReference>
<evidence type="ECO:0000256" key="16">
    <source>
        <dbReference type="SAM" id="Phobius"/>
    </source>
</evidence>
<keyword evidence="6" id="KW-0004">4Fe-4S</keyword>
<dbReference type="Gene3D" id="3.30.565.10">
    <property type="entry name" value="Histidine kinase-like ATPase, C-terminal domain"/>
    <property type="match status" value="1"/>
</dbReference>
<evidence type="ECO:0000256" key="9">
    <source>
        <dbReference type="ARBA" id="ARBA00022723"/>
    </source>
</evidence>
<accession>A0ABU4HYE6</accession>
<dbReference type="EMBL" id="JAWSTH010000135">
    <property type="protein sequence ID" value="MDW5598351.1"/>
    <property type="molecule type" value="Genomic_DNA"/>
</dbReference>
<dbReference type="InterPro" id="IPR036890">
    <property type="entry name" value="HATPase_C_sf"/>
</dbReference>
<protein>
    <recommendedName>
        <fullName evidence="5">Oxygen sensor histidine kinase NreB</fullName>
        <ecNumber evidence="4">2.7.13.3</ecNumber>
    </recommendedName>
    <alternativeName>
        <fullName evidence="15">Nitrogen regulation protein B</fullName>
    </alternativeName>
</protein>
<evidence type="ECO:0000256" key="6">
    <source>
        <dbReference type="ARBA" id="ARBA00022485"/>
    </source>
</evidence>
<evidence type="ECO:0000256" key="4">
    <source>
        <dbReference type="ARBA" id="ARBA00012438"/>
    </source>
</evidence>
<evidence type="ECO:0000256" key="15">
    <source>
        <dbReference type="ARBA" id="ARBA00030800"/>
    </source>
</evidence>
<comment type="cofactor">
    <cofactor evidence="2">
        <name>[4Fe-4S] cluster</name>
        <dbReference type="ChEBI" id="CHEBI:49883"/>
    </cofactor>
</comment>